<evidence type="ECO:0000313" key="3">
    <source>
        <dbReference type="Proteomes" id="UP001255185"/>
    </source>
</evidence>
<evidence type="ECO:0000259" key="1">
    <source>
        <dbReference type="PROSITE" id="PS50035"/>
    </source>
</evidence>
<protein>
    <recommendedName>
        <fullName evidence="1">PLD phosphodiesterase domain-containing protein</fullName>
    </recommendedName>
</protein>
<organism evidence="2 3">
    <name type="scientific">Flavobacterium arsenatis</name>
    <dbReference type="NCBI Taxonomy" id="1484332"/>
    <lineage>
        <taxon>Bacteria</taxon>
        <taxon>Pseudomonadati</taxon>
        <taxon>Bacteroidota</taxon>
        <taxon>Flavobacteriia</taxon>
        <taxon>Flavobacteriales</taxon>
        <taxon>Flavobacteriaceae</taxon>
        <taxon>Flavobacterium</taxon>
    </lineage>
</organism>
<gene>
    <name evidence="2" type="ORF">J2X31_000241</name>
</gene>
<keyword evidence="3" id="KW-1185">Reference proteome</keyword>
<sequence length="437" mass="51382">MNEEILKNPITERVQISINKSKNKLNFAVPFLNSFALSLFSETNLKQVTEKRLITRFDETCLIAFELPTLKKLLDLGFKIRFDNDIHLKLYITDSETFVTSSNLTRGGFENNIELTIKVDSENSEECNGIFNQLWQTIEKNEVTDELINENWSKYELLKKRNEFASKTKKDITIKTNIGDIDIQSLIKEIFNRKEDYSKTRDLVFKANQVKKDVKVKLINGFNKQTFYVFEGLPNRKDNLFYDFTYGYEANIASTGLREAQFRDAFESAEFRNAINYIFPEMIGSKPWNFEDKEELFEFCNGLFEFRIPQYTEALPIRLASYFYPEYFVPIFKLDHLQKICEALEIDTNAKAKGERFFAYTTFIAERMSLLPYDNYIKSHIGYDILYTVELYKRLANGETYGEILSSYKQNWKKNYIMKGKDILEKIIPTSENISRV</sequence>
<dbReference type="InterPro" id="IPR001736">
    <property type="entry name" value="PLipase_D/transphosphatidylase"/>
</dbReference>
<dbReference type="Proteomes" id="UP001255185">
    <property type="component" value="Unassembled WGS sequence"/>
</dbReference>
<dbReference type="Gene3D" id="3.30.870.10">
    <property type="entry name" value="Endonuclease Chain A"/>
    <property type="match status" value="1"/>
</dbReference>
<dbReference type="Pfam" id="PF13091">
    <property type="entry name" value="PLDc_2"/>
    <property type="match status" value="1"/>
</dbReference>
<accession>A0ABU1TLG1</accession>
<reference evidence="2 3" key="1">
    <citation type="submission" date="2023-07" db="EMBL/GenBank/DDBJ databases">
        <title>Sorghum-associated microbial communities from plants grown in Nebraska, USA.</title>
        <authorList>
            <person name="Schachtman D."/>
        </authorList>
    </citation>
    <scope>NUCLEOTIDE SEQUENCE [LARGE SCALE GENOMIC DNA]</scope>
    <source>
        <strain evidence="2 3">3773</strain>
    </source>
</reference>
<dbReference type="SUPFAM" id="SSF56024">
    <property type="entry name" value="Phospholipase D/nuclease"/>
    <property type="match status" value="1"/>
</dbReference>
<proteinExistence type="predicted"/>
<dbReference type="InterPro" id="IPR025202">
    <property type="entry name" value="PLD-like_dom"/>
</dbReference>
<feature type="domain" description="PLD phosphodiesterase" evidence="1">
    <location>
        <begin position="82"/>
        <end position="108"/>
    </location>
</feature>
<name>A0ABU1TLG1_9FLAO</name>
<comment type="caution">
    <text evidence="2">The sequence shown here is derived from an EMBL/GenBank/DDBJ whole genome shotgun (WGS) entry which is preliminary data.</text>
</comment>
<dbReference type="EMBL" id="JAVDVI010000001">
    <property type="protein sequence ID" value="MDR6966248.1"/>
    <property type="molecule type" value="Genomic_DNA"/>
</dbReference>
<dbReference type="RefSeq" id="WP_310023724.1">
    <property type="nucleotide sequence ID" value="NZ_JAVDVI010000001.1"/>
</dbReference>
<evidence type="ECO:0000313" key="2">
    <source>
        <dbReference type="EMBL" id="MDR6966248.1"/>
    </source>
</evidence>
<dbReference type="PROSITE" id="PS50035">
    <property type="entry name" value="PLD"/>
    <property type="match status" value="1"/>
</dbReference>